<evidence type="ECO:0000259" key="2">
    <source>
        <dbReference type="SMART" id="SM00843"/>
    </source>
</evidence>
<dbReference type="InterPro" id="IPR050206">
    <property type="entry name" value="FtsK/SpoIIIE/SftA"/>
</dbReference>
<evidence type="ECO:0000313" key="4">
    <source>
        <dbReference type="Proteomes" id="UP000027644"/>
    </source>
</evidence>
<feature type="domain" description="FtsK gamma" evidence="2">
    <location>
        <begin position="1"/>
        <end position="48"/>
    </location>
</feature>
<comment type="caution">
    <text evidence="3">The sequence shown here is derived from an EMBL/GenBank/DDBJ whole genome shotgun (WGS) entry which is preliminary data.</text>
</comment>
<dbReference type="Pfam" id="PF09397">
    <property type="entry name" value="FtsK_gamma"/>
    <property type="match status" value="1"/>
</dbReference>
<dbReference type="InterPro" id="IPR036390">
    <property type="entry name" value="WH_DNA-bd_sf"/>
</dbReference>
<dbReference type="InterPro" id="IPR036388">
    <property type="entry name" value="WH-like_DNA-bd_sf"/>
</dbReference>
<organism evidence="3 4">
    <name type="scientific">Snodgrassella alvi SCGC AB-598-J21</name>
    <dbReference type="NCBI Taxonomy" id="1385367"/>
    <lineage>
        <taxon>Bacteria</taxon>
        <taxon>Pseudomonadati</taxon>
        <taxon>Pseudomonadota</taxon>
        <taxon>Betaproteobacteria</taxon>
        <taxon>Neisseriales</taxon>
        <taxon>Neisseriaceae</taxon>
        <taxon>Snodgrassella</taxon>
    </lineage>
</organism>
<dbReference type="SMART" id="SM00843">
    <property type="entry name" value="Ftsk_gamma"/>
    <property type="match status" value="1"/>
</dbReference>
<reference evidence="3 4" key="1">
    <citation type="journal article" date="2014" name="PLoS Genet.">
        <title>Hidden diversity in honey bee gut symbionts detected by single-cell genomics.</title>
        <authorList>
            <person name="Engel P."/>
            <person name="Stepanauskas R."/>
            <person name="Moran N."/>
        </authorList>
    </citation>
    <scope>NUCLEOTIDE SEQUENCE [LARGE SCALE GENOMIC DNA]</scope>
    <source>
        <strain evidence="3 4">SCGC AB-598-J21</strain>
    </source>
</reference>
<evidence type="ECO:0000313" key="3">
    <source>
        <dbReference type="EMBL" id="KEQ01544.1"/>
    </source>
</evidence>
<dbReference type="Gene3D" id="1.10.10.10">
    <property type="entry name" value="Winged helix-like DNA-binding domain superfamily/Winged helix DNA-binding domain"/>
    <property type="match status" value="1"/>
</dbReference>
<protein>
    <submittedName>
        <fullName evidence="3">Ftsk gamma domain</fullName>
    </submittedName>
</protein>
<dbReference type="AlphaFoldDB" id="A0A074W252"/>
<dbReference type="PANTHER" id="PTHR22683">
    <property type="entry name" value="SPORULATION PROTEIN RELATED"/>
    <property type="match status" value="1"/>
</dbReference>
<dbReference type="EMBL" id="AVQL01000401">
    <property type="protein sequence ID" value="KEQ01544.1"/>
    <property type="molecule type" value="Genomic_DNA"/>
</dbReference>
<dbReference type="Proteomes" id="UP000027644">
    <property type="component" value="Unassembled WGS sequence"/>
</dbReference>
<dbReference type="SUPFAM" id="SSF46785">
    <property type="entry name" value="Winged helix' DNA-binding domain"/>
    <property type="match status" value="1"/>
</dbReference>
<dbReference type="PANTHER" id="PTHR22683:SF41">
    <property type="entry name" value="DNA TRANSLOCASE FTSK"/>
    <property type="match status" value="1"/>
</dbReference>
<gene>
    <name evidence="3" type="ORF">SASC598J21_006770</name>
</gene>
<sequence length="53" mass="5720">RKASISSVQRQLRIGYNRAARLVEQMEAEGIVSAAEGNGNRTVLAPQNSHLDG</sequence>
<feature type="non-terminal residue" evidence="3">
    <location>
        <position position="1"/>
    </location>
</feature>
<accession>A0A074W252</accession>
<dbReference type="InterPro" id="IPR018541">
    <property type="entry name" value="Ftsk_gamma"/>
</dbReference>
<name>A0A074W252_9NEIS</name>
<evidence type="ECO:0000256" key="1">
    <source>
        <dbReference type="ARBA" id="ARBA00004236"/>
    </source>
</evidence>
<proteinExistence type="predicted"/>
<comment type="subcellular location">
    <subcellularLocation>
        <location evidence="1">Cell membrane</location>
    </subcellularLocation>
</comment>